<sequence>METDGYLERIRIVLVDTQDGANIGSVCRAMKTMGITDLAIVGDRKYDEDRVRTLALHASDVWENAKRFPTLSEALSDSIFTVGATRRRGKFRKLSAYSPEQLSEKVSALPEGRISIVFGRESDGLRDDEVQQCAAIVTIPTSDAFPSLNLSQAVQIICYVLFNSALVYKQGMVPVSHEKARESAEEISSHLQKMGYYKLADEEKWTQQLIGDIIERAALSGEELRRFEKIFRKAELIALHKKDNS</sequence>
<dbReference type="GO" id="GO:0160206">
    <property type="term" value="F:tRNA (cytidine(32)/uridine(32)-2'-O)-methyltransferase activity"/>
    <property type="evidence" value="ECO:0007669"/>
    <property type="project" value="UniProtKB-EC"/>
</dbReference>
<protein>
    <recommendedName>
        <fullName evidence="5">tRNA (cytidine/uridine-2'-O-)-methyltransferase TrmJ</fullName>
        <ecNumber evidence="5">2.1.1.200</ecNumber>
    </recommendedName>
    <alternativeName>
        <fullName evidence="5">tRNA (cytidine(32)/uridine(32)-2'-O)-methyltransferase</fullName>
    </alternativeName>
    <alternativeName>
        <fullName evidence="5">tRNA Cm32/Um32 methyltransferase</fullName>
    </alternativeName>
</protein>
<name>A0A9D9H4C5_9SPIO</name>
<accession>A0A9D9H4C5</accession>
<keyword evidence="4 5" id="KW-0949">S-adenosyl-L-methionine</keyword>
<keyword evidence="3" id="KW-0808">Transferase</keyword>
<comment type="caution">
    <text evidence="7">The sequence shown here is derived from an EMBL/GenBank/DDBJ whole genome shotgun (WGS) entry which is preliminary data.</text>
</comment>
<keyword evidence="5" id="KW-0963">Cytoplasm</keyword>
<comment type="similarity">
    <text evidence="1">Belongs to the class IV-like SAM-binding methyltransferase superfamily. RNA methyltransferase TrmH family.</text>
</comment>
<proteinExistence type="inferred from homology"/>
<gene>
    <name evidence="5" type="primary">trmJ</name>
    <name evidence="7" type="ORF">IAA97_02970</name>
</gene>
<evidence type="ECO:0000256" key="4">
    <source>
        <dbReference type="ARBA" id="ARBA00022691"/>
    </source>
</evidence>
<reference evidence="7" key="1">
    <citation type="submission" date="2020-10" db="EMBL/GenBank/DDBJ databases">
        <authorList>
            <person name="Gilroy R."/>
        </authorList>
    </citation>
    <scope>NUCLEOTIDE SEQUENCE</scope>
    <source>
        <strain evidence="7">7293</strain>
    </source>
</reference>
<organism evidence="7 8">
    <name type="scientific">Candidatus Ornithospirochaeta stercoripullorum</name>
    <dbReference type="NCBI Taxonomy" id="2840899"/>
    <lineage>
        <taxon>Bacteria</taxon>
        <taxon>Pseudomonadati</taxon>
        <taxon>Spirochaetota</taxon>
        <taxon>Spirochaetia</taxon>
        <taxon>Spirochaetales</taxon>
        <taxon>Spirochaetaceae</taxon>
        <taxon>Spirochaetaceae incertae sedis</taxon>
        <taxon>Candidatus Ornithospirochaeta</taxon>
    </lineage>
</organism>
<dbReference type="InterPro" id="IPR001537">
    <property type="entry name" value="SpoU_MeTrfase"/>
</dbReference>
<keyword evidence="5" id="KW-0819">tRNA processing</keyword>
<evidence type="ECO:0000313" key="8">
    <source>
        <dbReference type="Proteomes" id="UP000823615"/>
    </source>
</evidence>
<evidence type="ECO:0000259" key="6">
    <source>
        <dbReference type="Pfam" id="PF00588"/>
    </source>
</evidence>
<keyword evidence="2 5" id="KW-0489">Methyltransferase</keyword>
<dbReference type="SUPFAM" id="SSF75217">
    <property type="entry name" value="alpha/beta knot"/>
    <property type="match status" value="1"/>
</dbReference>
<comment type="subunit">
    <text evidence="5">Homodimer.</text>
</comment>
<dbReference type="GO" id="GO:0005829">
    <property type="term" value="C:cytosol"/>
    <property type="evidence" value="ECO:0007669"/>
    <property type="project" value="TreeGrafter"/>
</dbReference>
<comment type="catalytic activity">
    <reaction evidence="5">
        <text>uridine(32) in tRNA + S-adenosyl-L-methionine = 2'-O-methyluridine(32) in tRNA + S-adenosyl-L-homocysteine + H(+)</text>
        <dbReference type="Rhea" id="RHEA:42936"/>
        <dbReference type="Rhea" id="RHEA-COMP:10107"/>
        <dbReference type="Rhea" id="RHEA-COMP:10290"/>
        <dbReference type="ChEBI" id="CHEBI:15378"/>
        <dbReference type="ChEBI" id="CHEBI:57856"/>
        <dbReference type="ChEBI" id="CHEBI:59789"/>
        <dbReference type="ChEBI" id="CHEBI:65315"/>
        <dbReference type="ChEBI" id="CHEBI:74478"/>
        <dbReference type="EC" id="2.1.1.200"/>
    </reaction>
</comment>
<dbReference type="Pfam" id="PF00588">
    <property type="entry name" value="SpoU_methylase"/>
    <property type="match status" value="1"/>
</dbReference>
<evidence type="ECO:0000256" key="3">
    <source>
        <dbReference type="ARBA" id="ARBA00022679"/>
    </source>
</evidence>
<dbReference type="NCBIfam" id="TIGR00050">
    <property type="entry name" value="rRNA_methyl_1"/>
    <property type="match status" value="1"/>
</dbReference>
<evidence type="ECO:0000256" key="5">
    <source>
        <dbReference type="RuleBase" id="RU362024"/>
    </source>
</evidence>
<comment type="subcellular location">
    <subcellularLocation>
        <location evidence="5">Cytoplasm</location>
    </subcellularLocation>
</comment>
<dbReference type="Proteomes" id="UP000823615">
    <property type="component" value="Unassembled WGS sequence"/>
</dbReference>
<evidence type="ECO:0000256" key="1">
    <source>
        <dbReference type="ARBA" id="ARBA00007228"/>
    </source>
</evidence>
<dbReference type="Gene3D" id="3.40.1280.10">
    <property type="match status" value="1"/>
</dbReference>
<dbReference type="InterPro" id="IPR004384">
    <property type="entry name" value="RNA_MeTrfase_TrmJ/LasT"/>
</dbReference>
<dbReference type="PANTHER" id="PTHR42786:SF2">
    <property type="entry name" value="TRNA (CYTIDINE_URIDINE-2'-O-)-METHYLTRANSFERASE TRMJ"/>
    <property type="match status" value="1"/>
</dbReference>
<comment type="catalytic activity">
    <reaction evidence="5">
        <text>cytidine(32) in tRNA + S-adenosyl-L-methionine = 2'-O-methylcytidine(32) in tRNA + S-adenosyl-L-homocysteine + H(+)</text>
        <dbReference type="Rhea" id="RHEA:42932"/>
        <dbReference type="Rhea" id="RHEA-COMP:10288"/>
        <dbReference type="Rhea" id="RHEA-COMP:10289"/>
        <dbReference type="ChEBI" id="CHEBI:15378"/>
        <dbReference type="ChEBI" id="CHEBI:57856"/>
        <dbReference type="ChEBI" id="CHEBI:59789"/>
        <dbReference type="ChEBI" id="CHEBI:74495"/>
        <dbReference type="ChEBI" id="CHEBI:82748"/>
        <dbReference type="EC" id="2.1.1.200"/>
    </reaction>
</comment>
<dbReference type="CDD" id="cd18093">
    <property type="entry name" value="SpoU-like_TrmJ"/>
    <property type="match status" value="1"/>
</dbReference>
<dbReference type="PIRSF" id="PIRSF004808">
    <property type="entry name" value="LasT"/>
    <property type="match status" value="1"/>
</dbReference>
<reference evidence="7" key="2">
    <citation type="journal article" date="2021" name="PeerJ">
        <title>Extensive microbial diversity within the chicken gut microbiome revealed by metagenomics and culture.</title>
        <authorList>
            <person name="Gilroy R."/>
            <person name="Ravi A."/>
            <person name="Getino M."/>
            <person name="Pursley I."/>
            <person name="Horton D.L."/>
            <person name="Alikhan N.F."/>
            <person name="Baker D."/>
            <person name="Gharbi K."/>
            <person name="Hall N."/>
            <person name="Watson M."/>
            <person name="Adriaenssens E.M."/>
            <person name="Foster-Nyarko E."/>
            <person name="Jarju S."/>
            <person name="Secka A."/>
            <person name="Antonio M."/>
            <person name="Oren A."/>
            <person name="Chaudhuri R.R."/>
            <person name="La Ragione R."/>
            <person name="Hildebrand F."/>
            <person name="Pallen M.J."/>
        </authorList>
    </citation>
    <scope>NUCLEOTIDE SEQUENCE</scope>
    <source>
        <strain evidence="7">7293</strain>
    </source>
</reference>
<dbReference type="GO" id="GO:0002128">
    <property type="term" value="P:tRNA nucleoside ribose methylation"/>
    <property type="evidence" value="ECO:0007669"/>
    <property type="project" value="TreeGrafter"/>
</dbReference>
<dbReference type="InterPro" id="IPR029028">
    <property type="entry name" value="Alpha/beta_knot_MTases"/>
</dbReference>
<feature type="domain" description="tRNA/rRNA methyltransferase SpoU type" evidence="6">
    <location>
        <begin position="10"/>
        <end position="159"/>
    </location>
</feature>
<evidence type="ECO:0000256" key="2">
    <source>
        <dbReference type="ARBA" id="ARBA00022603"/>
    </source>
</evidence>
<evidence type="ECO:0000313" key="7">
    <source>
        <dbReference type="EMBL" id="MBO8435921.1"/>
    </source>
</evidence>
<dbReference type="GO" id="GO:0003723">
    <property type="term" value="F:RNA binding"/>
    <property type="evidence" value="ECO:0007669"/>
    <property type="project" value="InterPro"/>
</dbReference>
<dbReference type="InterPro" id="IPR029026">
    <property type="entry name" value="tRNA_m1G_MTases_N"/>
</dbReference>
<dbReference type="PANTHER" id="PTHR42786">
    <property type="entry name" value="TRNA/RRNA METHYLTRANSFERASE"/>
    <property type="match status" value="1"/>
</dbReference>
<dbReference type="EMBL" id="JADIMT010000038">
    <property type="protein sequence ID" value="MBO8435921.1"/>
    <property type="molecule type" value="Genomic_DNA"/>
</dbReference>
<comment type="function">
    <text evidence="5">Catalyzes the formation of 2'O-methylated cytidine (Cm32) or 2'O-methylated uridine (Um32) at position 32 in tRNA.</text>
</comment>
<dbReference type="EC" id="2.1.1.200" evidence="5"/>
<dbReference type="AlphaFoldDB" id="A0A9D9H4C5"/>